<dbReference type="RefSeq" id="WP_156207073.1">
    <property type="nucleotide sequence ID" value="NZ_WHPN01000352.1"/>
</dbReference>
<name>A0ABQ7FE88_9ACTN</name>
<dbReference type="InterPro" id="IPR001647">
    <property type="entry name" value="HTH_TetR"/>
</dbReference>
<feature type="region of interest" description="Disordered" evidence="3">
    <location>
        <begin position="199"/>
        <end position="227"/>
    </location>
</feature>
<dbReference type="Pfam" id="PF17925">
    <property type="entry name" value="TetR_C_20"/>
    <property type="match status" value="1"/>
</dbReference>
<evidence type="ECO:0000256" key="3">
    <source>
        <dbReference type="SAM" id="MobiDB-lite"/>
    </source>
</evidence>
<keyword evidence="1 2" id="KW-0238">DNA-binding</keyword>
<feature type="domain" description="HTH tetR-type" evidence="4">
    <location>
        <begin position="17"/>
        <end position="77"/>
    </location>
</feature>
<protein>
    <submittedName>
        <fullName evidence="5">TetR/AcrR family transcriptional regulator</fullName>
    </submittedName>
</protein>
<dbReference type="Proteomes" id="UP000621266">
    <property type="component" value="Unassembled WGS sequence"/>
</dbReference>
<dbReference type="InterPro" id="IPR041642">
    <property type="entry name" value="KstR_C"/>
</dbReference>
<evidence type="ECO:0000313" key="5">
    <source>
        <dbReference type="EMBL" id="KAF4406694.1"/>
    </source>
</evidence>
<dbReference type="PANTHER" id="PTHR30055:SF242">
    <property type="entry name" value="HTH-TYPE TRANSCRIPTIONAL REPRESSOR KSTR"/>
    <property type="match status" value="1"/>
</dbReference>
<evidence type="ECO:0000256" key="2">
    <source>
        <dbReference type="PROSITE-ProRule" id="PRU00335"/>
    </source>
</evidence>
<proteinExistence type="predicted"/>
<dbReference type="PROSITE" id="PS50977">
    <property type="entry name" value="HTH_TETR_2"/>
    <property type="match status" value="1"/>
</dbReference>
<dbReference type="EMBL" id="WHPN01000352">
    <property type="protein sequence ID" value="KAF4406694.1"/>
    <property type="molecule type" value="Genomic_DNA"/>
</dbReference>
<organism evidence="5 6">
    <name type="scientific">Streptomyces lycii</name>
    <dbReference type="NCBI Taxonomy" id="2654337"/>
    <lineage>
        <taxon>Bacteria</taxon>
        <taxon>Bacillati</taxon>
        <taxon>Actinomycetota</taxon>
        <taxon>Actinomycetes</taxon>
        <taxon>Kitasatosporales</taxon>
        <taxon>Streptomycetaceae</taxon>
        <taxon>Streptomyces</taxon>
    </lineage>
</organism>
<keyword evidence="6" id="KW-1185">Reference proteome</keyword>
<dbReference type="SUPFAM" id="SSF46689">
    <property type="entry name" value="Homeodomain-like"/>
    <property type="match status" value="1"/>
</dbReference>
<feature type="DNA-binding region" description="H-T-H motif" evidence="2">
    <location>
        <begin position="40"/>
        <end position="59"/>
    </location>
</feature>
<evidence type="ECO:0000313" key="6">
    <source>
        <dbReference type="Proteomes" id="UP000621266"/>
    </source>
</evidence>
<reference evidence="5 6" key="1">
    <citation type="submission" date="2019-10" db="EMBL/GenBank/DDBJ databases">
        <title>Streptomyces tenebrisbrunneis sp.nov., an endogenous actinomycete isolated from of Lycium ruthenicum.</title>
        <authorList>
            <person name="Ma L."/>
        </authorList>
    </citation>
    <scope>NUCLEOTIDE SEQUENCE [LARGE SCALE GENOMIC DNA]</scope>
    <source>
        <strain evidence="5 6">TRM 66187</strain>
    </source>
</reference>
<dbReference type="InterPro" id="IPR050109">
    <property type="entry name" value="HTH-type_TetR-like_transc_reg"/>
</dbReference>
<dbReference type="PRINTS" id="PR00455">
    <property type="entry name" value="HTHTETR"/>
</dbReference>
<dbReference type="Gene3D" id="1.10.357.10">
    <property type="entry name" value="Tetracycline Repressor, domain 2"/>
    <property type="match status" value="1"/>
</dbReference>
<dbReference type="Pfam" id="PF00440">
    <property type="entry name" value="TetR_N"/>
    <property type="match status" value="1"/>
</dbReference>
<dbReference type="PANTHER" id="PTHR30055">
    <property type="entry name" value="HTH-TYPE TRANSCRIPTIONAL REGULATOR RUTR"/>
    <property type="match status" value="1"/>
</dbReference>
<sequence>MSEEAKPGGPPLTARQEERRRRILEAAVRLASDGGFDAVQMREVAERSGVALGTLYRYFPSKIHLLVATLRGELGRLHETLRERPPEDPDPAARVTGTLLRAFGAMRREPRLADAMMRALTFADRSVTDEVDAVSRLTTAIILDAVGLDGPPTAEQLSAVRVVEYTWHATVVGRLSGRVSEDRVRTDLETAGRLIARTVPAGSRADNRAGSAPGAEDGARRRLQRRA</sequence>
<comment type="caution">
    <text evidence="5">The sequence shown here is derived from an EMBL/GenBank/DDBJ whole genome shotgun (WGS) entry which is preliminary data.</text>
</comment>
<dbReference type="InterPro" id="IPR009057">
    <property type="entry name" value="Homeodomain-like_sf"/>
</dbReference>
<evidence type="ECO:0000259" key="4">
    <source>
        <dbReference type="PROSITE" id="PS50977"/>
    </source>
</evidence>
<gene>
    <name evidence="5" type="ORF">GCU69_23445</name>
</gene>
<accession>A0ABQ7FE88</accession>
<evidence type="ECO:0000256" key="1">
    <source>
        <dbReference type="ARBA" id="ARBA00023125"/>
    </source>
</evidence>